<keyword evidence="2" id="KW-0732">Signal</keyword>
<dbReference type="PANTHER" id="PTHR31571:SF1">
    <property type="entry name" value="ALTERED INHERITANCE OF MITOCHONDRIA PROTEIN 6"/>
    <property type="match status" value="1"/>
</dbReference>
<keyword evidence="3" id="KW-0378">Hydrolase</keyword>
<feature type="chain" id="PRO_5046639247" description="Altered inheritance of mitochondria protein 6" evidence="2">
    <location>
        <begin position="20"/>
        <end position="260"/>
    </location>
</feature>
<dbReference type="InterPro" id="IPR039559">
    <property type="entry name" value="AIM6_PI-PLC-like_dom"/>
</dbReference>
<dbReference type="RefSeq" id="WP_167267666.1">
    <property type="nucleotide sequence ID" value="NZ_JAASQJ010000001.1"/>
</dbReference>
<evidence type="ECO:0000313" key="4">
    <source>
        <dbReference type="Proteomes" id="UP001179181"/>
    </source>
</evidence>
<dbReference type="Proteomes" id="UP001179181">
    <property type="component" value="Unassembled WGS sequence"/>
</dbReference>
<dbReference type="PANTHER" id="PTHR31571">
    <property type="entry name" value="ALTERED INHERITANCE OF MITOCHONDRIA PROTEIN 6"/>
    <property type="match status" value="1"/>
</dbReference>
<dbReference type="CDD" id="cd08577">
    <property type="entry name" value="PI-PLCc_GDPD_SF_unchar3"/>
    <property type="match status" value="1"/>
</dbReference>
<gene>
    <name evidence="3" type="ORF">FHS68_000947</name>
</gene>
<dbReference type="Pfam" id="PF13653">
    <property type="entry name" value="GDPD_2"/>
    <property type="match status" value="1"/>
</dbReference>
<dbReference type="InterPro" id="IPR051236">
    <property type="entry name" value="HAT_RTT109-like"/>
</dbReference>
<accession>A0ABX0UFN2</accession>
<dbReference type="SUPFAM" id="SSF51695">
    <property type="entry name" value="PLC-like phosphodiesterases"/>
    <property type="match status" value="1"/>
</dbReference>
<dbReference type="InterPro" id="IPR017946">
    <property type="entry name" value="PLC-like_Pdiesterase_TIM-brl"/>
</dbReference>
<evidence type="ECO:0000256" key="1">
    <source>
        <dbReference type="ARBA" id="ARBA00014286"/>
    </source>
</evidence>
<sequence>MKYRFTILITLFFGGYATAQNIKAYTTAQAHSHNDYVRPRAFFDAYDQQFGSIEADLYLVRDTLFVAHDLKDITPAKTFSALYLKPILQQVEKNSGNIYPQKDVPLQLLIDLKTSGEETLAALMKELEPYQEVLAPKGQVTIVISGNVPDPTLFEKYPPYISFDGRPENTYTADQLAHIGLISQAFQRYSRWNGEGPLPEKDKKNILKMIEETHKQGKKVRIWATPDNINSWKTMMALGVDYLNTDKVKEMGDYLRTAPR</sequence>
<protein>
    <recommendedName>
        <fullName evidence="1">Altered inheritance of mitochondria protein 6</fullName>
    </recommendedName>
</protein>
<dbReference type="GO" id="GO:0004035">
    <property type="term" value="F:alkaline phosphatase activity"/>
    <property type="evidence" value="ECO:0007669"/>
    <property type="project" value="UniProtKB-EC"/>
</dbReference>
<comment type="caution">
    <text evidence="3">The sequence shown here is derived from an EMBL/GenBank/DDBJ whole genome shotgun (WGS) entry which is preliminary data.</text>
</comment>
<evidence type="ECO:0000256" key="2">
    <source>
        <dbReference type="SAM" id="SignalP"/>
    </source>
</evidence>
<evidence type="ECO:0000313" key="3">
    <source>
        <dbReference type="EMBL" id="NIJ51791.1"/>
    </source>
</evidence>
<reference evidence="3 4" key="1">
    <citation type="submission" date="2020-03" db="EMBL/GenBank/DDBJ databases">
        <title>Genomic Encyclopedia of Type Strains, Phase IV (KMG-IV): sequencing the most valuable type-strain genomes for metagenomic binning, comparative biology and taxonomic classification.</title>
        <authorList>
            <person name="Goeker M."/>
        </authorList>
    </citation>
    <scope>NUCLEOTIDE SEQUENCE [LARGE SCALE GENOMIC DNA]</scope>
    <source>
        <strain evidence="3 4">DSM 102865</strain>
    </source>
</reference>
<keyword evidence="4" id="KW-1185">Reference proteome</keyword>
<organism evidence="3 4">
    <name type="scientific">Dyadobacter arcticus</name>
    <dbReference type="NCBI Taxonomy" id="1078754"/>
    <lineage>
        <taxon>Bacteria</taxon>
        <taxon>Pseudomonadati</taxon>
        <taxon>Bacteroidota</taxon>
        <taxon>Cytophagia</taxon>
        <taxon>Cytophagales</taxon>
        <taxon>Spirosomataceae</taxon>
        <taxon>Dyadobacter</taxon>
    </lineage>
</organism>
<name>A0ABX0UFN2_9BACT</name>
<dbReference type="EMBL" id="JAASQJ010000001">
    <property type="protein sequence ID" value="NIJ51791.1"/>
    <property type="molecule type" value="Genomic_DNA"/>
</dbReference>
<dbReference type="Gene3D" id="3.20.20.190">
    <property type="entry name" value="Phosphatidylinositol (PI) phosphodiesterase"/>
    <property type="match status" value="1"/>
</dbReference>
<feature type="signal peptide" evidence="2">
    <location>
        <begin position="1"/>
        <end position="19"/>
    </location>
</feature>
<proteinExistence type="predicted"/>